<dbReference type="InterPro" id="IPR010774">
    <property type="entry name" value="YbcO"/>
</dbReference>
<dbReference type="Proteomes" id="UP000651738">
    <property type="component" value="Unassembled WGS sequence"/>
</dbReference>
<comment type="caution">
    <text evidence="1">The sequence shown here is derived from an EMBL/GenBank/DDBJ whole genome shotgun (WGS) entry which is preliminary data.</text>
</comment>
<protein>
    <submittedName>
        <fullName evidence="1">DUF1364 family protein</fullName>
    </submittedName>
</protein>
<evidence type="ECO:0000313" key="1">
    <source>
        <dbReference type="EMBL" id="MBH8578773.1"/>
    </source>
</evidence>
<proteinExistence type="predicted"/>
<dbReference type="Pfam" id="PF07102">
    <property type="entry name" value="YbcO"/>
    <property type="match status" value="1"/>
</dbReference>
<evidence type="ECO:0000313" key="2">
    <source>
        <dbReference type="Proteomes" id="UP000651738"/>
    </source>
</evidence>
<dbReference type="EMBL" id="JAEDAF010000001">
    <property type="protein sequence ID" value="MBH8578773.1"/>
    <property type="molecule type" value="Genomic_DNA"/>
</dbReference>
<name>A0ABD4KWV6_9GAMM</name>
<dbReference type="Gene3D" id="3.30.50.20">
    <property type="entry name" value="prophage-derive protein ybcO"/>
    <property type="match status" value="1"/>
</dbReference>
<gene>
    <name evidence="1" type="ORF">I7V36_01590</name>
</gene>
<accession>A0ABD4KWV6</accession>
<sequence>MLKRQRIESQHIRQAARGESCTVEILGTCNRDPATVVLAHLPDESHGMARKSDDISAAFCCSSCHDVLDGRAPWPDQFEASYREWYMRRGMARTWRRLVELGVVTIKGVK</sequence>
<reference evidence="1 2" key="1">
    <citation type="submission" date="2020-12" db="EMBL/GenBank/DDBJ databases">
        <title>Draft genome sequence of Halomonas pacifica strain CARE-V15.</title>
        <authorList>
            <person name="Vignesh N."/>
            <person name="Thabitha A."/>
            <person name="Saravanan R."/>
            <person name="Manigandan V."/>
        </authorList>
    </citation>
    <scope>NUCLEOTIDE SEQUENCE [LARGE SCALE GENOMIC DNA]</scope>
    <source>
        <strain evidence="1 2">CARE-V15</strain>
    </source>
</reference>
<organism evidence="1 2">
    <name type="scientific">Bisbaumannia pacifica</name>
    <dbReference type="NCBI Taxonomy" id="77098"/>
    <lineage>
        <taxon>Bacteria</taxon>
        <taxon>Pseudomonadati</taxon>
        <taxon>Pseudomonadota</taxon>
        <taxon>Gammaproteobacteria</taxon>
        <taxon>Oceanospirillales</taxon>
        <taxon>Halomonadaceae</taxon>
        <taxon>Bisbaumannia</taxon>
    </lineage>
</organism>
<dbReference type="AlphaFoldDB" id="A0ABD4KWV6"/>
<dbReference type="RefSeq" id="WP_198056797.1">
    <property type="nucleotide sequence ID" value="NZ_JAEDAF010000001.1"/>
</dbReference>